<dbReference type="OrthoDB" id="787698at2"/>
<dbReference type="Pfam" id="PF13349">
    <property type="entry name" value="DUF4097"/>
    <property type="match status" value="1"/>
</dbReference>
<dbReference type="InterPro" id="IPR025164">
    <property type="entry name" value="Toastrack_DUF4097"/>
</dbReference>
<evidence type="ECO:0000313" key="4">
    <source>
        <dbReference type="Proteomes" id="UP000441754"/>
    </source>
</evidence>
<feature type="signal peptide" evidence="1">
    <location>
        <begin position="1"/>
        <end position="19"/>
    </location>
</feature>
<proteinExistence type="predicted"/>
<accession>A0A7K0ES71</accession>
<protein>
    <recommendedName>
        <fullName evidence="2">DUF4097 domain-containing protein</fullName>
    </recommendedName>
</protein>
<organism evidence="3 4">
    <name type="scientific">Larkinella terrae</name>
    <dbReference type="NCBI Taxonomy" id="2025311"/>
    <lineage>
        <taxon>Bacteria</taxon>
        <taxon>Pseudomonadati</taxon>
        <taxon>Bacteroidota</taxon>
        <taxon>Cytophagia</taxon>
        <taxon>Cytophagales</taxon>
        <taxon>Spirosomataceae</taxon>
        <taxon>Larkinella</taxon>
    </lineage>
</organism>
<sequence length="285" mass="30865">MKKTHIATAILMLISLAGAQPLIAQTDSVKEQLTVPLSDPNKPGKLHVGLINGSIHVVGYAGKEVVIDAVAELNSNYNSPNKKRESKPDELASGMKKISTRGDFDISAEEKNNNVKVNSNSMRRTVNLTIKVPQQFSLKVSTVNHGEISIENVTGEFEVNNVNGPIQLTNIAGSAVANTVNGQLKANFKSVNSDAPMAFSTLNGNVDVTFPATAKFNVKLKSDRGEIYSDFDVDVDKTQPKATRSSQDGMYKVSIDDWVQGKVNGGGREVMMKNMNGNIYIRKAK</sequence>
<keyword evidence="4" id="KW-1185">Reference proteome</keyword>
<evidence type="ECO:0000313" key="3">
    <source>
        <dbReference type="EMBL" id="MRS64619.1"/>
    </source>
</evidence>
<feature type="domain" description="DUF4097" evidence="2">
    <location>
        <begin position="144"/>
        <end position="255"/>
    </location>
</feature>
<name>A0A7K0ES71_9BACT</name>
<evidence type="ECO:0000256" key="1">
    <source>
        <dbReference type="SAM" id="SignalP"/>
    </source>
</evidence>
<comment type="caution">
    <text evidence="3">The sequence shown here is derived from an EMBL/GenBank/DDBJ whole genome shotgun (WGS) entry which is preliminary data.</text>
</comment>
<reference evidence="3 4" key="1">
    <citation type="journal article" date="2018" name="Antonie Van Leeuwenhoek">
        <title>Larkinella terrae sp. nov., isolated from soil on Jeju Island, South Korea.</title>
        <authorList>
            <person name="Ten L.N."/>
            <person name="Jeon J."/>
            <person name="Park S.J."/>
            <person name="Park S."/>
            <person name="Lee S.Y."/>
            <person name="Kim M.K."/>
            <person name="Jung H.Y."/>
        </authorList>
    </citation>
    <scope>NUCLEOTIDE SEQUENCE [LARGE SCALE GENOMIC DNA]</scope>
    <source>
        <strain evidence="3 4">KCTC 52001</strain>
    </source>
</reference>
<gene>
    <name evidence="3" type="ORF">GJJ30_25195</name>
</gene>
<dbReference type="Proteomes" id="UP000441754">
    <property type="component" value="Unassembled WGS sequence"/>
</dbReference>
<feature type="chain" id="PRO_5029764538" description="DUF4097 domain-containing protein" evidence="1">
    <location>
        <begin position="20"/>
        <end position="285"/>
    </location>
</feature>
<dbReference type="RefSeq" id="WP_154177938.1">
    <property type="nucleotide sequence ID" value="NZ_WJXZ01000014.1"/>
</dbReference>
<keyword evidence="1" id="KW-0732">Signal</keyword>
<dbReference type="EMBL" id="WJXZ01000014">
    <property type="protein sequence ID" value="MRS64619.1"/>
    <property type="molecule type" value="Genomic_DNA"/>
</dbReference>
<dbReference type="AlphaFoldDB" id="A0A7K0ES71"/>
<evidence type="ECO:0000259" key="2">
    <source>
        <dbReference type="Pfam" id="PF13349"/>
    </source>
</evidence>